<dbReference type="PANTHER" id="PTHR10457:SF7">
    <property type="entry name" value="GALACTOKINASE-RELATED"/>
    <property type="match status" value="1"/>
</dbReference>
<comment type="caution">
    <text evidence="7">The sequence shown here is derived from an EMBL/GenBank/DDBJ whole genome shotgun (WGS) entry which is preliminary data.</text>
</comment>
<dbReference type="OrthoDB" id="4427597at2"/>
<evidence type="ECO:0000259" key="5">
    <source>
        <dbReference type="Pfam" id="PF00288"/>
    </source>
</evidence>
<keyword evidence="8" id="KW-1185">Reference proteome</keyword>
<proteinExistence type="inferred from homology"/>
<dbReference type="Proteomes" id="UP000266975">
    <property type="component" value="Unassembled WGS sequence"/>
</dbReference>
<dbReference type="Pfam" id="PF00288">
    <property type="entry name" value="GHMP_kinases_N"/>
    <property type="match status" value="1"/>
</dbReference>
<gene>
    <name evidence="7" type="ORF">C5L39_04155</name>
</gene>
<evidence type="ECO:0000259" key="6">
    <source>
        <dbReference type="Pfam" id="PF10509"/>
    </source>
</evidence>
<dbReference type="AlphaFoldDB" id="A0A3M8K8K6"/>
<evidence type="ECO:0000313" key="7">
    <source>
        <dbReference type="EMBL" id="RNE49551.1"/>
    </source>
</evidence>
<evidence type="ECO:0000313" key="8">
    <source>
        <dbReference type="Proteomes" id="UP000266975"/>
    </source>
</evidence>
<evidence type="ECO:0000256" key="4">
    <source>
        <dbReference type="ARBA" id="ARBA00022840"/>
    </source>
</evidence>
<comment type="similarity">
    <text evidence="1">Belongs to the GHMP kinase family. GalK subfamily.</text>
</comment>
<dbReference type="RefSeq" id="WP_123047597.1">
    <property type="nucleotide sequence ID" value="NZ_PTJO01000003.1"/>
</dbReference>
<keyword evidence="3 7" id="KW-0808">Transferase</keyword>
<keyword evidence="2" id="KW-0547">Nucleotide-binding</keyword>
<accession>A0A3M8K8K6</accession>
<keyword evidence="4" id="KW-0067">ATP-binding</keyword>
<feature type="domain" description="GHMP kinase N-terminal" evidence="5">
    <location>
        <begin position="138"/>
        <end position="199"/>
    </location>
</feature>
<dbReference type="InterPro" id="IPR014721">
    <property type="entry name" value="Ribsml_uS5_D2-typ_fold_subgr"/>
</dbReference>
<dbReference type="InterPro" id="IPR020568">
    <property type="entry name" value="Ribosomal_Su5_D2-typ_SF"/>
</dbReference>
<dbReference type="GO" id="GO:0005524">
    <property type="term" value="F:ATP binding"/>
    <property type="evidence" value="ECO:0007669"/>
    <property type="project" value="UniProtKB-KW"/>
</dbReference>
<keyword evidence="3 7" id="KW-0418">Kinase</keyword>
<dbReference type="SUPFAM" id="SSF54211">
    <property type="entry name" value="Ribosomal protein S5 domain 2-like"/>
    <property type="match status" value="1"/>
</dbReference>
<dbReference type="InterPro" id="IPR019539">
    <property type="entry name" value="GalKase_N"/>
</dbReference>
<organism evidence="7 8">
    <name type="scientific">Corynebacterium alimapuense</name>
    <dbReference type="NCBI Taxonomy" id="1576874"/>
    <lineage>
        <taxon>Bacteria</taxon>
        <taxon>Bacillati</taxon>
        <taxon>Actinomycetota</taxon>
        <taxon>Actinomycetes</taxon>
        <taxon>Mycobacteriales</taxon>
        <taxon>Corynebacteriaceae</taxon>
        <taxon>Corynebacterium</taxon>
    </lineage>
</organism>
<dbReference type="GO" id="GO:0006012">
    <property type="term" value="P:galactose metabolic process"/>
    <property type="evidence" value="ECO:0007669"/>
    <property type="project" value="TreeGrafter"/>
</dbReference>
<name>A0A3M8K8K6_9CORY</name>
<dbReference type="InterPro" id="IPR006204">
    <property type="entry name" value="GHMP_kinase_N_dom"/>
</dbReference>
<evidence type="ECO:0000256" key="2">
    <source>
        <dbReference type="ARBA" id="ARBA00022741"/>
    </source>
</evidence>
<dbReference type="Gene3D" id="3.30.70.890">
    <property type="entry name" value="GHMP kinase, C-terminal domain"/>
    <property type="match status" value="1"/>
</dbReference>
<dbReference type="InterPro" id="IPR036554">
    <property type="entry name" value="GHMP_kinase_C_sf"/>
</dbReference>
<feature type="domain" description="Galactokinase N-terminal" evidence="6">
    <location>
        <begin position="19"/>
        <end position="66"/>
    </location>
</feature>
<dbReference type="PRINTS" id="PR00959">
    <property type="entry name" value="MEVGALKINASE"/>
</dbReference>
<sequence length="426" mass="45317">MPMWPSSQAPALERVLSIHQENTGVAATQAADAPATWLLLGEHVDYAGGVVLISQAAPRVAVAYSPRQDDLVKVTRYATGVDGISMTTDSVSIRDVAERAAEQQPTVDERGRLVVPPTPEGGLAARLSGIAWTMIHRQLLTRETAGMDVTVVDDIPQGAGLGAEAAQEAAFALALQGFAEGLDLAPTRTRLAEVCVQSAEMFAATPPLRARYTCALRGSGETISVIDYADGSLTQAPLLQTSGIDFFAIMAPGTHTNADEEIRRRRRFLATACQAFGTESLRLLPDAPQRVLEWLRAVHKVHGEADSPSLKEAGAWLSFHEEETLRARRLSQALRSRRLPAIWPLIAQSQSELVGKYDLHGASELAQLCLERGAQSARSAAAGSSTAVITGVDKHHAANFAADLSADGLLVIKLEAGEVAGLAEIS</sequence>
<protein>
    <submittedName>
        <fullName evidence="7">Galactokinase</fullName>
    </submittedName>
</protein>
<evidence type="ECO:0000256" key="3">
    <source>
        <dbReference type="ARBA" id="ARBA00022777"/>
    </source>
</evidence>
<dbReference type="Gene3D" id="3.30.230.10">
    <property type="match status" value="1"/>
</dbReference>
<dbReference type="GO" id="GO:0005829">
    <property type="term" value="C:cytosol"/>
    <property type="evidence" value="ECO:0007669"/>
    <property type="project" value="TreeGrafter"/>
</dbReference>
<dbReference type="PANTHER" id="PTHR10457">
    <property type="entry name" value="MEVALONATE KINASE/GALACTOKINASE"/>
    <property type="match status" value="1"/>
</dbReference>
<evidence type="ECO:0000256" key="1">
    <source>
        <dbReference type="ARBA" id="ARBA00006566"/>
    </source>
</evidence>
<dbReference type="GO" id="GO:0004335">
    <property type="term" value="F:galactokinase activity"/>
    <property type="evidence" value="ECO:0007669"/>
    <property type="project" value="TreeGrafter"/>
</dbReference>
<dbReference type="Pfam" id="PF10509">
    <property type="entry name" value="GalKase_gal_bdg"/>
    <property type="match status" value="1"/>
</dbReference>
<dbReference type="EMBL" id="PTJO01000003">
    <property type="protein sequence ID" value="RNE49551.1"/>
    <property type="molecule type" value="Genomic_DNA"/>
</dbReference>
<reference evidence="7 8" key="1">
    <citation type="submission" date="2018-02" db="EMBL/GenBank/DDBJ databases">
        <title>Corynebacterium alimpuense sp. nov., a marine obligate actinomycete isolated from sediments of Valparaiso bay, Chile.</title>
        <authorList>
            <person name="Claverias F."/>
            <person name="Gonzales-Siles L."/>
            <person name="Salva-Serra F."/>
            <person name="Inganaes E."/>
            <person name="Molin K."/>
            <person name="Cumsille A."/>
            <person name="Undabarrena A."/>
            <person name="Couve E."/>
            <person name="Moore E.R.B."/>
            <person name="Gomila M."/>
            <person name="Camara B."/>
        </authorList>
    </citation>
    <scope>NUCLEOTIDE SEQUENCE [LARGE SCALE GENOMIC DNA]</scope>
    <source>
        <strain evidence="7 8">CCUG 69366</strain>
    </source>
</reference>